<keyword evidence="4" id="KW-0539">Nucleus</keyword>
<dbReference type="GO" id="GO:0006303">
    <property type="term" value="P:double-strand break repair via nonhomologous end joining"/>
    <property type="evidence" value="ECO:0007669"/>
    <property type="project" value="UniProtKB-ARBA"/>
</dbReference>
<dbReference type="AlphaFoldDB" id="A0A167HL83"/>
<protein>
    <recommendedName>
        <fullName evidence="6">XLF-like N-terminal domain-containing protein</fullName>
    </recommendedName>
</protein>
<evidence type="ECO:0000313" key="8">
    <source>
        <dbReference type="Proteomes" id="UP000076738"/>
    </source>
</evidence>
<keyword evidence="8" id="KW-1185">Reference proteome</keyword>
<gene>
    <name evidence="7" type="ORF">CALVIDRAFT_567916</name>
</gene>
<name>A0A167HL83_CALVF</name>
<keyword evidence="2" id="KW-0227">DNA damage</keyword>
<evidence type="ECO:0000256" key="1">
    <source>
        <dbReference type="ARBA" id="ARBA00004123"/>
    </source>
</evidence>
<feature type="compositionally biased region" description="Basic and acidic residues" evidence="5">
    <location>
        <begin position="296"/>
        <end position="310"/>
    </location>
</feature>
<feature type="region of interest" description="Disordered" evidence="5">
    <location>
        <begin position="224"/>
        <end position="451"/>
    </location>
</feature>
<accession>A0A167HL83</accession>
<feature type="compositionally biased region" description="Acidic residues" evidence="5">
    <location>
        <begin position="312"/>
        <end position="321"/>
    </location>
</feature>
<dbReference type="GO" id="GO:0005634">
    <property type="term" value="C:nucleus"/>
    <property type="evidence" value="ECO:0007669"/>
    <property type="project" value="UniProtKB-SubCell"/>
</dbReference>
<dbReference type="InterPro" id="IPR038051">
    <property type="entry name" value="XRCC4-like_N_sf"/>
</dbReference>
<feature type="compositionally biased region" description="Acidic residues" evidence="5">
    <location>
        <begin position="328"/>
        <end position="339"/>
    </location>
</feature>
<evidence type="ECO:0000259" key="6">
    <source>
        <dbReference type="Pfam" id="PF09302"/>
    </source>
</evidence>
<evidence type="ECO:0000256" key="5">
    <source>
        <dbReference type="SAM" id="MobiDB-lite"/>
    </source>
</evidence>
<feature type="compositionally biased region" description="Acidic residues" evidence="5">
    <location>
        <begin position="386"/>
        <end position="401"/>
    </location>
</feature>
<dbReference type="Pfam" id="PF09302">
    <property type="entry name" value="XLF"/>
    <property type="match status" value="1"/>
</dbReference>
<evidence type="ECO:0000256" key="4">
    <source>
        <dbReference type="ARBA" id="ARBA00023242"/>
    </source>
</evidence>
<dbReference type="EMBL" id="KV417318">
    <property type="protein sequence ID" value="KZO91749.1"/>
    <property type="molecule type" value="Genomic_DNA"/>
</dbReference>
<comment type="subcellular location">
    <subcellularLocation>
        <location evidence="1">Nucleus</location>
    </subcellularLocation>
</comment>
<evidence type="ECO:0000256" key="3">
    <source>
        <dbReference type="ARBA" id="ARBA00023204"/>
    </source>
</evidence>
<proteinExistence type="predicted"/>
<keyword evidence="3" id="KW-0234">DNA repair</keyword>
<dbReference type="InterPro" id="IPR015381">
    <property type="entry name" value="XLF-like_N"/>
</dbReference>
<dbReference type="Proteomes" id="UP000076738">
    <property type="component" value="Unassembled WGS sequence"/>
</dbReference>
<dbReference type="Gene3D" id="2.170.210.10">
    <property type="entry name" value="DNA double-strand break repair and VJ recombination XRCC4, N-terminal"/>
    <property type="match status" value="1"/>
</dbReference>
<evidence type="ECO:0000256" key="2">
    <source>
        <dbReference type="ARBA" id="ARBA00022763"/>
    </source>
</evidence>
<dbReference type="OrthoDB" id="3184250at2759"/>
<feature type="domain" description="XLF-like N-terminal" evidence="6">
    <location>
        <begin position="16"/>
        <end position="130"/>
    </location>
</feature>
<organism evidence="7 8">
    <name type="scientific">Calocera viscosa (strain TUFC12733)</name>
    <dbReference type="NCBI Taxonomy" id="1330018"/>
    <lineage>
        <taxon>Eukaryota</taxon>
        <taxon>Fungi</taxon>
        <taxon>Dikarya</taxon>
        <taxon>Basidiomycota</taxon>
        <taxon>Agaricomycotina</taxon>
        <taxon>Dacrymycetes</taxon>
        <taxon>Dacrymycetales</taxon>
        <taxon>Dacrymycetaceae</taxon>
        <taxon>Calocera</taxon>
    </lineage>
</organism>
<sequence length="485" mass="55234">MDFTDFHEEVLVHSAWHSITNEETSTPYLFKFSYDENEEDLSCCFLLTDTKTVWVEVMARRHLLRRSDRLGMVEEDADQAYKIRKTLSSLIKLHSFASGESLTPNFLPTNKADLLLSLSVDNFRWEWELDALPRVRGAEVLSTQLIMPMFTWSGYVMDSYMDAISTGHEIRQLERDLDASGRTAKRHVDKMVSSVIRQPLFTTALRRLTETGSGSAMRSAIFHSVDDEPATHIRTPSPPAPAEPEPRASFHRSTQRTREPTTPLKMKEESVVPKFEPSLSPPPGRASARTEASGSKQEKGEDVKEEHTGSETETEPEEDDDGPKAEQESEVGEEEYPADEAEHTARTRQNVKQENPDADEEEDVVTNIKREIHYRERRRGQRVSDGDEGEDEDYAPGDGDESPPARSTRGALRKKRVKAEASPSPVVRSPTPDRNKRRRFLAADEDQDVDMDTHILKKEESEEEKPVVRQNFVPKSRVHVKRSKY</sequence>
<evidence type="ECO:0000313" key="7">
    <source>
        <dbReference type="EMBL" id="KZO91749.1"/>
    </source>
</evidence>
<reference evidence="7 8" key="1">
    <citation type="journal article" date="2016" name="Mol. Biol. Evol.">
        <title>Comparative Genomics of Early-Diverging Mushroom-Forming Fungi Provides Insights into the Origins of Lignocellulose Decay Capabilities.</title>
        <authorList>
            <person name="Nagy L.G."/>
            <person name="Riley R."/>
            <person name="Tritt A."/>
            <person name="Adam C."/>
            <person name="Daum C."/>
            <person name="Floudas D."/>
            <person name="Sun H."/>
            <person name="Yadav J.S."/>
            <person name="Pangilinan J."/>
            <person name="Larsson K.H."/>
            <person name="Matsuura K."/>
            <person name="Barry K."/>
            <person name="Labutti K."/>
            <person name="Kuo R."/>
            <person name="Ohm R.A."/>
            <person name="Bhattacharya S.S."/>
            <person name="Shirouzu T."/>
            <person name="Yoshinaga Y."/>
            <person name="Martin F.M."/>
            <person name="Grigoriev I.V."/>
            <person name="Hibbett D.S."/>
        </authorList>
    </citation>
    <scope>NUCLEOTIDE SEQUENCE [LARGE SCALE GENOMIC DNA]</scope>
    <source>
        <strain evidence="7 8">TUFC12733</strain>
    </source>
</reference>